<evidence type="ECO:0000313" key="2">
    <source>
        <dbReference type="Proteomes" id="UP000469440"/>
    </source>
</evidence>
<reference evidence="1 2" key="1">
    <citation type="submission" date="2019-09" db="EMBL/GenBank/DDBJ databases">
        <title>Genome sequence of Clostridium sp. EA1.</title>
        <authorList>
            <person name="Poehlein A."/>
            <person name="Bengelsdorf F.R."/>
            <person name="Daniel R."/>
        </authorList>
    </citation>
    <scope>NUCLEOTIDE SEQUENCE [LARGE SCALE GENOMIC DNA]</scope>
    <source>
        <strain evidence="1 2">EA1</strain>
    </source>
</reference>
<proteinExistence type="predicted"/>
<name>A0A6N8HZD5_9FIRM</name>
<organism evidence="1 2">
    <name type="scientific">Caproicibacter fermentans</name>
    <dbReference type="NCBI Taxonomy" id="2576756"/>
    <lineage>
        <taxon>Bacteria</taxon>
        <taxon>Bacillati</taxon>
        <taxon>Bacillota</taxon>
        <taxon>Clostridia</taxon>
        <taxon>Eubacteriales</taxon>
        <taxon>Acutalibacteraceae</taxon>
        <taxon>Caproicibacter</taxon>
    </lineage>
</organism>
<keyword evidence="2" id="KW-1185">Reference proteome</keyword>
<sequence>MALPDGLLDAVKNNLDITWDDPGGDTKLSGIIMRGIKYLDTSAGMALDYTAEDKPRELLMEYCRYARSNALDEFQTNYLHELLTLQIQAEVGAYDPEESTDVQ</sequence>
<dbReference type="EMBL" id="VWXL01000052">
    <property type="protein sequence ID" value="MVB11176.1"/>
    <property type="molecule type" value="Genomic_DNA"/>
</dbReference>
<dbReference type="RefSeq" id="WP_156990499.1">
    <property type="nucleotide sequence ID" value="NZ_VWXL01000052.1"/>
</dbReference>
<evidence type="ECO:0000313" key="1">
    <source>
        <dbReference type="EMBL" id="MVB11176.1"/>
    </source>
</evidence>
<gene>
    <name evidence="1" type="ORF">CAFE_18840</name>
</gene>
<protein>
    <recommendedName>
        <fullName evidence="3">Phage gp6-like head-tail connector protein</fullName>
    </recommendedName>
</protein>
<dbReference type="Proteomes" id="UP000469440">
    <property type="component" value="Unassembled WGS sequence"/>
</dbReference>
<dbReference type="OrthoDB" id="2362564at2"/>
<evidence type="ECO:0008006" key="3">
    <source>
        <dbReference type="Google" id="ProtNLM"/>
    </source>
</evidence>
<accession>A0A6N8HZD5</accession>
<comment type="caution">
    <text evidence="1">The sequence shown here is derived from an EMBL/GenBank/DDBJ whole genome shotgun (WGS) entry which is preliminary data.</text>
</comment>
<dbReference type="AlphaFoldDB" id="A0A6N8HZD5"/>